<dbReference type="OrthoDB" id="56891at2157"/>
<dbReference type="Gene3D" id="3.90.1150.10">
    <property type="entry name" value="Aspartate Aminotransferase, domain 1"/>
    <property type="match status" value="1"/>
</dbReference>
<dbReference type="EMBL" id="BMPG01000002">
    <property type="protein sequence ID" value="GGL60398.1"/>
    <property type="molecule type" value="Genomic_DNA"/>
</dbReference>
<dbReference type="Proteomes" id="UP000607197">
    <property type="component" value="Unassembled WGS sequence"/>
</dbReference>
<dbReference type="InterPro" id="IPR002129">
    <property type="entry name" value="PyrdxlP-dep_de-COase"/>
</dbReference>
<reference evidence="8" key="1">
    <citation type="journal article" date="2014" name="Int. J. Syst. Evol. Microbiol.">
        <title>Complete genome sequence of Corynebacterium casei LMG S-19264T (=DSM 44701T), isolated from a smear-ripened cheese.</title>
        <authorList>
            <consortium name="US DOE Joint Genome Institute (JGI-PGF)"/>
            <person name="Walter F."/>
            <person name="Albersmeier A."/>
            <person name="Kalinowski J."/>
            <person name="Ruckert C."/>
        </authorList>
    </citation>
    <scope>NUCLEOTIDE SEQUENCE</scope>
    <source>
        <strain evidence="8">JCM 19596</strain>
    </source>
</reference>
<keyword evidence="8" id="KW-0032">Aminotransferase</keyword>
<dbReference type="InterPro" id="IPR015421">
    <property type="entry name" value="PyrdxlP-dep_Trfase_major"/>
</dbReference>
<proteinExistence type="inferred from homology"/>
<organism evidence="8 9">
    <name type="scientific">Halocalculus aciditolerans</name>
    <dbReference type="NCBI Taxonomy" id="1383812"/>
    <lineage>
        <taxon>Archaea</taxon>
        <taxon>Methanobacteriati</taxon>
        <taxon>Methanobacteriota</taxon>
        <taxon>Stenosarchaea group</taxon>
        <taxon>Halobacteria</taxon>
        <taxon>Halobacteriales</taxon>
        <taxon>Halobacteriaceae</taxon>
        <taxon>Halocalculus</taxon>
    </lineage>
</organism>
<keyword evidence="3" id="KW-0210">Decarboxylase</keyword>
<sequence>MTREHDRQFLGTPAGDAAYREAVERARELALDAANSEKPFSGAEPAAIRDALPEDVLPESGVGLDAALDEVAEDVLAHTVNVSHPRTAAHLHTPPSVPGLAAETLVAATNQSLDSYDQSGAATVVEQRLVESLLDLYDLPESGDGVVTSGGTQSNFQALLLARDRHLAEAFDHDVQKSGLPPAASDLRVLCSAEAHFTTEQSAHHLGLGHDAVVTVDTDENHRMDVDALDAAIDRLEADGKSVFAVVGTAGTTDFGAVDPLDAVAERAAAAGAWFHVDAAFGGALALTEDADRLAGVERADSVSADFHKLFFQPISAGALLLGDAADFAHAARNDDYLNPADSALPNLVSKSTQTTRRFDALKPYLAFRALGRDGLGGLVDAVRQTANRAATLLDAADDFTLLAEPSINTVLFRYDPGALSDDALDELNTATREALFRDGRAVLARTEVGGVEALKLTLMNPRTTLDDVADVLDLVREVGRDIAVDLEAATTT</sequence>
<dbReference type="InterPro" id="IPR010977">
    <property type="entry name" value="Aromatic_deC"/>
</dbReference>
<reference evidence="8" key="2">
    <citation type="submission" date="2020-09" db="EMBL/GenBank/DDBJ databases">
        <authorList>
            <person name="Sun Q."/>
            <person name="Ohkuma M."/>
        </authorList>
    </citation>
    <scope>NUCLEOTIDE SEQUENCE</scope>
    <source>
        <strain evidence="8">JCM 19596</strain>
    </source>
</reference>
<name>A0A830FMB0_9EURY</name>
<dbReference type="InterPro" id="IPR015424">
    <property type="entry name" value="PyrdxlP-dep_Trfase"/>
</dbReference>
<dbReference type="GO" id="GO:0030170">
    <property type="term" value="F:pyridoxal phosphate binding"/>
    <property type="evidence" value="ECO:0007669"/>
    <property type="project" value="InterPro"/>
</dbReference>
<keyword evidence="4 6" id="KW-0663">Pyridoxal phosphate</keyword>
<dbReference type="PANTHER" id="PTHR45677:SF8">
    <property type="entry name" value="CYSTEINE SULFINIC ACID DECARBOXYLASE"/>
    <property type="match status" value="1"/>
</dbReference>
<evidence type="ECO:0000256" key="7">
    <source>
        <dbReference type="RuleBase" id="RU000382"/>
    </source>
</evidence>
<dbReference type="GO" id="GO:0008483">
    <property type="term" value="F:transaminase activity"/>
    <property type="evidence" value="ECO:0007669"/>
    <property type="project" value="UniProtKB-KW"/>
</dbReference>
<dbReference type="PRINTS" id="PR00800">
    <property type="entry name" value="YHDCRBOXLASE"/>
</dbReference>
<evidence type="ECO:0000256" key="2">
    <source>
        <dbReference type="ARBA" id="ARBA00009533"/>
    </source>
</evidence>
<dbReference type="SUPFAM" id="SSF53383">
    <property type="entry name" value="PLP-dependent transferases"/>
    <property type="match status" value="1"/>
</dbReference>
<dbReference type="RefSeq" id="WP_188978168.1">
    <property type="nucleotide sequence ID" value="NZ_BMPG01000002.1"/>
</dbReference>
<dbReference type="GO" id="GO:0016831">
    <property type="term" value="F:carboxy-lyase activity"/>
    <property type="evidence" value="ECO:0007669"/>
    <property type="project" value="UniProtKB-KW"/>
</dbReference>
<evidence type="ECO:0000256" key="6">
    <source>
        <dbReference type="PIRSR" id="PIRSR602129-50"/>
    </source>
</evidence>
<comment type="cofactor">
    <cofactor evidence="1 6 7">
        <name>pyridoxal 5'-phosphate</name>
        <dbReference type="ChEBI" id="CHEBI:597326"/>
    </cofactor>
</comment>
<protein>
    <submittedName>
        <fullName evidence="8">Aspartate aminotransferase family protein</fullName>
    </submittedName>
</protein>
<evidence type="ECO:0000256" key="3">
    <source>
        <dbReference type="ARBA" id="ARBA00022793"/>
    </source>
</evidence>
<evidence type="ECO:0000256" key="1">
    <source>
        <dbReference type="ARBA" id="ARBA00001933"/>
    </source>
</evidence>
<dbReference type="AlphaFoldDB" id="A0A830FMB0"/>
<evidence type="ECO:0000256" key="5">
    <source>
        <dbReference type="ARBA" id="ARBA00023239"/>
    </source>
</evidence>
<evidence type="ECO:0000256" key="4">
    <source>
        <dbReference type="ARBA" id="ARBA00022898"/>
    </source>
</evidence>
<dbReference type="GO" id="GO:0019752">
    <property type="term" value="P:carboxylic acid metabolic process"/>
    <property type="evidence" value="ECO:0007669"/>
    <property type="project" value="InterPro"/>
</dbReference>
<keyword evidence="8" id="KW-0808">Transferase</keyword>
<keyword evidence="9" id="KW-1185">Reference proteome</keyword>
<comment type="caution">
    <text evidence="8">The sequence shown here is derived from an EMBL/GenBank/DDBJ whole genome shotgun (WGS) entry which is preliminary data.</text>
</comment>
<dbReference type="Pfam" id="PF00282">
    <property type="entry name" value="Pyridoxal_deC"/>
    <property type="match status" value="1"/>
</dbReference>
<evidence type="ECO:0000313" key="9">
    <source>
        <dbReference type="Proteomes" id="UP000607197"/>
    </source>
</evidence>
<dbReference type="GO" id="GO:0006520">
    <property type="term" value="P:amino acid metabolic process"/>
    <property type="evidence" value="ECO:0007669"/>
    <property type="project" value="InterPro"/>
</dbReference>
<evidence type="ECO:0000313" key="8">
    <source>
        <dbReference type="EMBL" id="GGL60398.1"/>
    </source>
</evidence>
<feature type="modified residue" description="N6-(pyridoxal phosphate)lysine" evidence="6">
    <location>
        <position position="309"/>
    </location>
</feature>
<dbReference type="PANTHER" id="PTHR45677">
    <property type="entry name" value="GLUTAMATE DECARBOXYLASE-RELATED"/>
    <property type="match status" value="1"/>
</dbReference>
<comment type="similarity">
    <text evidence="2 7">Belongs to the group II decarboxylase family.</text>
</comment>
<dbReference type="GO" id="GO:0005737">
    <property type="term" value="C:cytoplasm"/>
    <property type="evidence" value="ECO:0007669"/>
    <property type="project" value="TreeGrafter"/>
</dbReference>
<accession>A0A830FMB0</accession>
<dbReference type="Gene3D" id="3.40.640.10">
    <property type="entry name" value="Type I PLP-dependent aspartate aminotransferase-like (Major domain)"/>
    <property type="match status" value="1"/>
</dbReference>
<gene>
    <name evidence="8" type="ORF">GCM10009039_18330</name>
</gene>
<dbReference type="InterPro" id="IPR015422">
    <property type="entry name" value="PyrdxlP-dep_Trfase_small"/>
</dbReference>
<keyword evidence="5 7" id="KW-0456">Lyase</keyword>